<evidence type="ECO:0000256" key="6">
    <source>
        <dbReference type="ARBA" id="ARBA00022960"/>
    </source>
</evidence>
<dbReference type="GO" id="GO:0051301">
    <property type="term" value="P:cell division"/>
    <property type="evidence" value="ECO:0007669"/>
    <property type="project" value="InterPro"/>
</dbReference>
<dbReference type="AlphaFoldDB" id="A0A2T0XSS7"/>
<feature type="transmembrane region" description="Helical" evidence="13">
    <location>
        <begin position="284"/>
        <end position="304"/>
    </location>
</feature>
<evidence type="ECO:0000256" key="10">
    <source>
        <dbReference type="ARBA" id="ARBA00023316"/>
    </source>
</evidence>
<dbReference type="EMBL" id="QPIZ01000001">
    <property type="protein sequence ID" value="RCW39441.1"/>
    <property type="molecule type" value="Genomic_DNA"/>
</dbReference>
<evidence type="ECO:0000256" key="9">
    <source>
        <dbReference type="ARBA" id="ARBA00023136"/>
    </source>
</evidence>
<keyword evidence="6" id="KW-0133">Cell shape</keyword>
<evidence type="ECO:0000256" key="1">
    <source>
        <dbReference type="ARBA" id="ARBA00004141"/>
    </source>
</evidence>
<dbReference type="NCBIfam" id="NF037961">
    <property type="entry name" value="RodA_shape"/>
    <property type="match status" value="2"/>
</dbReference>
<proteinExistence type="predicted"/>
<evidence type="ECO:0000313" key="15">
    <source>
        <dbReference type="Proteomes" id="UP000252733"/>
    </source>
</evidence>
<name>A0A2T0XSS7_9BACT</name>
<dbReference type="Proteomes" id="UP000252733">
    <property type="component" value="Unassembled WGS sequence"/>
</dbReference>
<dbReference type="GO" id="GO:0032153">
    <property type="term" value="C:cell division site"/>
    <property type="evidence" value="ECO:0007669"/>
    <property type="project" value="TreeGrafter"/>
</dbReference>
<evidence type="ECO:0000256" key="5">
    <source>
        <dbReference type="ARBA" id="ARBA00022692"/>
    </source>
</evidence>
<feature type="transmembrane region" description="Helical" evidence="13">
    <location>
        <begin position="377"/>
        <end position="398"/>
    </location>
</feature>
<dbReference type="GO" id="GO:0009252">
    <property type="term" value="P:peptidoglycan biosynthetic process"/>
    <property type="evidence" value="ECO:0007669"/>
    <property type="project" value="UniProtKB-KW"/>
</dbReference>
<organism evidence="14 15">
    <name type="scientific">Marinilabilia salmonicolor</name>
    <dbReference type="NCBI Taxonomy" id="989"/>
    <lineage>
        <taxon>Bacteria</taxon>
        <taxon>Pseudomonadati</taxon>
        <taxon>Bacteroidota</taxon>
        <taxon>Bacteroidia</taxon>
        <taxon>Marinilabiliales</taxon>
        <taxon>Marinilabiliaceae</taxon>
        <taxon>Marinilabilia</taxon>
    </lineage>
</organism>
<feature type="transmembrane region" description="Helical" evidence="13">
    <location>
        <begin position="12"/>
        <end position="32"/>
    </location>
</feature>
<dbReference type="RefSeq" id="WP_106151318.1">
    <property type="nucleotide sequence ID" value="NZ_PVTS01000001.1"/>
</dbReference>
<dbReference type="GO" id="GO:0005886">
    <property type="term" value="C:plasma membrane"/>
    <property type="evidence" value="ECO:0007669"/>
    <property type="project" value="TreeGrafter"/>
</dbReference>
<evidence type="ECO:0000256" key="3">
    <source>
        <dbReference type="ARBA" id="ARBA00022676"/>
    </source>
</evidence>
<evidence type="ECO:0000256" key="13">
    <source>
        <dbReference type="SAM" id="Phobius"/>
    </source>
</evidence>
<dbReference type="InterPro" id="IPR018365">
    <property type="entry name" value="Cell_cycle_FtsW-rel_CS"/>
</dbReference>
<keyword evidence="8 13" id="KW-1133">Transmembrane helix</keyword>
<keyword evidence="4" id="KW-0808">Transferase</keyword>
<dbReference type="STRING" id="1168289.GCA_000259075_01631"/>
<feature type="transmembrane region" description="Helical" evidence="13">
    <location>
        <begin position="410"/>
        <end position="437"/>
    </location>
</feature>
<dbReference type="GO" id="GO:0016757">
    <property type="term" value="F:glycosyltransferase activity"/>
    <property type="evidence" value="ECO:0007669"/>
    <property type="project" value="UniProtKB-KW"/>
</dbReference>
<reference evidence="14 15" key="1">
    <citation type="submission" date="2018-07" db="EMBL/GenBank/DDBJ databases">
        <title>Freshwater and sediment microbial communities from various areas in North America, analyzing microbe dynamics in response to fracking.</title>
        <authorList>
            <person name="Lamendella R."/>
        </authorList>
    </citation>
    <scope>NUCLEOTIDE SEQUENCE [LARGE SCALE GENOMIC DNA]</scope>
    <source>
        <strain evidence="14 15">160A</strain>
    </source>
</reference>
<feature type="transmembrane region" description="Helical" evidence="13">
    <location>
        <begin position="205"/>
        <end position="222"/>
    </location>
</feature>
<feature type="transmembrane region" description="Helical" evidence="13">
    <location>
        <begin position="77"/>
        <end position="97"/>
    </location>
</feature>
<comment type="subcellular location">
    <subcellularLocation>
        <location evidence="1">Membrane</location>
        <topology evidence="1">Multi-pass membrane protein</topology>
    </subcellularLocation>
</comment>
<feature type="transmembrane region" description="Helical" evidence="13">
    <location>
        <begin position="52"/>
        <end position="70"/>
    </location>
</feature>
<keyword evidence="3" id="KW-0328">Glycosyltransferase</keyword>
<keyword evidence="10" id="KW-0961">Cell wall biogenesis/degradation</keyword>
<dbReference type="OrthoDB" id="9768187at2"/>
<feature type="transmembrane region" description="Helical" evidence="13">
    <location>
        <begin position="141"/>
        <end position="160"/>
    </location>
</feature>
<dbReference type="NCBIfam" id="TIGR02210">
    <property type="entry name" value="rodA_shape"/>
    <property type="match status" value="1"/>
</dbReference>
<keyword evidence="7" id="KW-0573">Peptidoglycan synthesis</keyword>
<protein>
    <recommendedName>
        <fullName evidence="12">Cell wall polymerase</fullName>
    </recommendedName>
    <alternativeName>
        <fullName evidence="11">Peptidoglycan polymerase</fullName>
    </alternativeName>
</protein>
<evidence type="ECO:0000313" key="14">
    <source>
        <dbReference type="EMBL" id="RCW39441.1"/>
    </source>
</evidence>
<keyword evidence="2" id="KW-1003">Cell membrane</keyword>
<evidence type="ECO:0000256" key="8">
    <source>
        <dbReference type="ARBA" id="ARBA00022989"/>
    </source>
</evidence>
<dbReference type="PANTHER" id="PTHR30474:SF1">
    <property type="entry name" value="PEPTIDOGLYCAN GLYCOSYLTRANSFERASE MRDB"/>
    <property type="match status" value="1"/>
</dbReference>
<evidence type="ECO:0000256" key="4">
    <source>
        <dbReference type="ARBA" id="ARBA00022679"/>
    </source>
</evidence>
<accession>A0A2T0XSS7</accession>
<dbReference type="InterPro" id="IPR001182">
    <property type="entry name" value="FtsW/RodA"/>
</dbReference>
<dbReference type="PANTHER" id="PTHR30474">
    <property type="entry name" value="CELL CYCLE PROTEIN"/>
    <property type="match status" value="1"/>
</dbReference>
<dbReference type="PROSITE" id="PS00428">
    <property type="entry name" value="FTSW_RODA_SPOVE"/>
    <property type="match status" value="1"/>
</dbReference>
<evidence type="ECO:0000256" key="11">
    <source>
        <dbReference type="ARBA" id="ARBA00032370"/>
    </source>
</evidence>
<feature type="transmembrane region" description="Helical" evidence="13">
    <location>
        <begin position="167"/>
        <end position="199"/>
    </location>
</feature>
<dbReference type="Pfam" id="PF01098">
    <property type="entry name" value="FTSW_RODA_SPOVE"/>
    <property type="match status" value="2"/>
</dbReference>
<keyword evidence="5 13" id="KW-0812">Transmembrane</keyword>
<gene>
    <name evidence="14" type="ORF">DFO77_101211</name>
</gene>
<comment type="caution">
    <text evidence="14">The sequence shown here is derived from an EMBL/GenBank/DDBJ whole genome shotgun (WGS) entry which is preliminary data.</text>
</comment>
<keyword evidence="9 13" id="KW-0472">Membrane</keyword>
<evidence type="ECO:0000256" key="2">
    <source>
        <dbReference type="ARBA" id="ARBA00022475"/>
    </source>
</evidence>
<feature type="transmembrane region" description="Helical" evidence="13">
    <location>
        <begin position="229"/>
        <end position="246"/>
    </location>
</feature>
<feature type="transmembrane region" description="Helical" evidence="13">
    <location>
        <begin position="258"/>
        <end position="277"/>
    </location>
</feature>
<dbReference type="GO" id="GO:0071555">
    <property type="term" value="P:cell wall organization"/>
    <property type="evidence" value="ECO:0007669"/>
    <property type="project" value="UniProtKB-KW"/>
</dbReference>
<feature type="transmembrane region" description="Helical" evidence="13">
    <location>
        <begin position="443"/>
        <end position="464"/>
    </location>
</feature>
<evidence type="ECO:0000256" key="12">
    <source>
        <dbReference type="ARBA" id="ARBA00033270"/>
    </source>
</evidence>
<keyword evidence="15" id="KW-1185">Reference proteome</keyword>
<sequence>MRATIRSYKNIDWMTVVIYALLVTFGWVNIYAANFDPEDISGITLASEPGKQLIWIGLSIIMIGVLFLIDSKFFVEFAYIFFGISILLLIMALLFGVEINGAKAWFKIGSIRLQPAEMTKVAAGLALARVMSRYNFNMSKLRYILKMGVIVFLPAIIILLQNDTGSALVYAAFFLVFFREGMSPVFLFLIALAAVILIASLLYPIIYLILGIFLLFAGYIYLSKQKRLAVITSAITAGGFLIVYSAGKLTGWDTGLVIPLIAGIAASSLFLGFKVLIRRLPQIGVALIILWGLTAYTYSTNYFFDSVLSEYQRNRILVMLGLENDPQGIGYNVNQSKIAIGSGGFYGKGFLQGTQTKFDFVPEQTTDFIFCTVGEEWGFIGTTFVILLFLTLLLRIIFLAERQHSAFSRIYGYGVAAIFFMHIAINIGMTIGLAPVIGIPLPFFSYGGSSFWGFTILLFIFLKLDTNRAELIR</sequence>
<dbReference type="GO" id="GO:0015648">
    <property type="term" value="F:lipid-linked peptidoglycan transporter activity"/>
    <property type="evidence" value="ECO:0007669"/>
    <property type="project" value="TreeGrafter"/>
</dbReference>
<evidence type="ECO:0000256" key="7">
    <source>
        <dbReference type="ARBA" id="ARBA00022984"/>
    </source>
</evidence>
<dbReference type="GO" id="GO:0008360">
    <property type="term" value="P:regulation of cell shape"/>
    <property type="evidence" value="ECO:0007669"/>
    <property type="project" value="UniProtKB-KW"/>
</dbReference>
<dbReference type="InterPro" id="IPR011923">
    <property type="entry name" value="RodA/MrdB"/>
</dbReference>